<evidence type="ECO:0000259" key="1">
    <source>
        <dbReference type="Pfam" id="PF08241"/>
    </source>
</evidence>
<dbReference type="PANTHER" id="PTHR43591">
    <property type="entry name" value="METHYLTRANSFERASE"/>
    <property type="match status" value="1"/>
</dbReference>
<dbReference type="SUPFAM" id="SSF53335">
    <property type="entry name" value="S-adenosyl-L-methionine-dependent methyltransferases"/>
    <property type="match status" value="1"/>
</dbReference>
<dbReference type="RefSeq" id="WP_035545044.1">
    <property type="nucleotide sequence ID" value="NZ_BAUP01000102.1"/>
</dbReference>
<sequence>MIDNKKDIQNWWAENPMTYGETHGQTAFKDGSYEMGTREFFDRIDQEFYSWNKPLHNKSPFDNLFPYEKYAEKKVLEIGCGLGCMLMNWAKNGANCTGVDLNPTSIEQTKRRFELHDLKADIRLEDANQLPFEDSSFDYVWSWGVLHHSPNVELSIKELFRVLKPGGGFGIMLYNRKSFYQWYMTDYVEGFLHRESKFLTPLELNSRYGDGHREEGNPHTWPVTKKEGLELLSPFSKDADVRVLGTDLDCVLNLMTPGASAFIPKPIIKALARRWGWSLWFHGTKNA</sequence>
<dbReference type="Pfam" id="PF08241">
    <property type="entry name" value="Methyltransf_11"/>
    <property type="match status" value="1"/>
</dbReference>
<dbReference type="PANTHER" id="PTHR43591:SF24">
    <property type="entry name" value="2-METHOXY-6-POLYPRENYL-1,4-BENZOQUINOL METHYLASE, MITOCHONDRIAL"/>
    <property type="match status" value="1"/>
</dbReference>
<dbReference type="EMBL" id="BAUP01000102">
    <property type="protein sequence ID" value="GAJ46483.1"/>
    <property type="molecule type" value="Genomic_DNA"/>
</dbReference>
<dbReference type="OrthoDB" id="9777830at2"/>
<proteinExistence type="predicted"/>
<dbReference type="InterPro" id="IPR029063">
    <property type="entry name" value="SAM-dependent_MTases_sf"/>
</dbReference>
<keyword evidence="2" id="KW-0489">Methyltransferase</keyword>
<feature type="domain" description="Methyltransferase type 11" evidence="1">
    <location>
        <begin position="76"/>
        <end position="168"/>
    </location>
</feature>
<organism evidence="2 3">
    <name type="scientific">Holospora elegans E1</name>
    <dbReference type="NCBI Taxonomy" id="1427503"/>
    <lineage>
        <taxon>Bacteria</taxon>
        <taxon>Pseudomonadati</taxon>
        <taxon>Pseudomonadota</taxon>
        <taxon>Alphaproteobacteria</taxon>
        <taxon>Holosporales</taxon>
        <taxon>Holosporaceae</taxon>
        <taxon>Holospora</taxon>
    </lineage>
</organism>
<dbReference type="GO" id="GO:0008757">
    <property type="term" value="F:S-adenosylmethionine-dependent methyltransferase activity"/>
    <property type="evidence" value="ECO:0007669"/>
    <property type="project" value="InterPro"/>
</dbReference>
<reference evidence="2 3" key="1">
    <citation type="journal article" date="2014" name="FEMS Microbiol. Lett.">
        <title>Draft genome sequences of three Holospora species (Holospora obtusa, Holospora undulata, and Holospora elegans), endonuclear symbiotic bacteria of the ciliate Paramecium caudatum.</title>
        <authorList>
            <person name="Dohra H."/>
            <person name="Tanaka K."/>
            <person name="Suzuki T."/>
            <person name="Fujishima M."/>
            <person name="Suzuki H."/>
        </authorList>
    </citation>
    <scope>NUCLEOTIDE SEQUENCE [LARGE SCALE GENOMIC DNA]</scope>
    <source>
        <strain evidence="2 3">E1</strain>
    </source>
</reference>
<dbReference type="Gene3D" id="3.40.50.150">
    <property type="entry name" value="Vaccinia Virus protein VP39"/>
    <property type="match status" value="1"/>
</dbReference>
<gene>
    <name evidence="2" type="ORF">HE1_00818</name>
</gene>
<dbReference type="GO" id="GO:0032259">
    <property type="term" value="P:methylation"/>
    <property type="evidence" value="ECO:0007669"/>
    <property type="project" value="UniProtKB-KW"/>
</dbReference>
<keyword evidence="3" id="KW-1185">Reference proteome</keyword>
<dbReference type="Proteomes" id="UP000024842">
    <property type="component" value="Unassembled WGS sequence"/>
</dbReference>
<dbReference type="STRING" id="1427503.HE1_00818"/>
<name>A0A023DZI0_9PROT</name>
<dbReference type="AlphaFoldDB" id="A0A023DZI0"/>
<keyword evidence="2" id="KW-0808">Transferase</keyword>
<accession>A0A023DZI0</accession>
<dbReference type="InterPro" id="IPR013216">
    <property type="entry name" value="Methyltransf_11"/>
</dbReference>
<protein>
    <submittedName>
        <fullName evidence="2">Sterol 24-C-methyltransferase</fullName>
    </submittedName>
</protein>
<comment type="caution">
    <text evidence="2">The sequence shown here is derived from an EMBL/GenBank/DDBJ whole genome shotgun (WGS) entry which is preliminary data.</text>
</comment>
<dbReference type="CDD" id="cd02440">
    <property type="entry name" value="AdoMet_MTases"/>
    <property type="match status" value="1"/>
</dbReference>
<evidence type="ECO:0000313" key="3">
    <source>
        <dbReference type="Proteomes" id="UP000024842"/>
    </source>
</evidence>
<evidence type="ECO:0000313" key="2">
    <source>
        <dbReference type="EMBL" id="GAJ46483.1"/>
    </source>
</evidence>